<gene>
    <name evidence="15" type="ORF">FM105_07820</name>
</gene>
<evidence type="ECO:0000256" key="2">
    <source>
        <dbReference type="ARBA" id="ARBA00001947"/>
    </source>
</evidence>
<dbReference type="InterPro" id="IPR050344">
    <property type="entry name" value="Peptidase_M1_aminopeptidases"/>
</dbReference>
<feature type="domain" description="Peptidase M1 membrane alanine aminopeptidase" evidence="13">
    <location>
        <begin position="227"/>
        <end position="422"/>
    </location>
</feature>
<proteinExistence type="inferred from homology"/>
<keyword evidence="7" id="KW-0479">Metal-binding</keyword>
<dbReference type="Proteomes" id="UP000196581">
    <property type="component" value="Unassembled WGS sequence"/>
</dbReference>
<evidence type="ECO:0000256" key="6">
    <source>
        <dbReference type="ARBA" id="ARBA00022670"/>
    </source>
</evidence>
<keyword evidence="16" id="KW-1185">Reference proteome</keyword>
<keyword evidence="8" id="KW-0378">Hydrolase</keyword>
<evidence type="ECO:0000256" key="1">
    <source>
        <dbReference type="ARBA" id="ARBA00000098"/>
    </source>
</evidence>
<dbReference type="RefSeq" id="WP_087006967.1">
    <property type="nucleotide sequence ID" value="NZ_FWFF01000013.1"/>
</dbReference>
<feature type="domain" description="Aminopeptidase N-like N-terminal" evidence="14">
    <location>
        <begin position="17"/>
        <end position="179"/>
    </location>
</feature>
<reference evidence="16" key="1">
    <citation type="submission" date="2017-02" db="EMBL/GenBank/DDBJ databases">
        <authorList>
            <person name="Dridi B."/>
        </authorList>
    </citation>
    <scope>NUCLEOTIDE SEQUENCE [LARGE SCALE GENOMIC DNA]</scope>
    <source>
        <strain evidence="16">B Co 03.10</strain>
    </source>
</reference>
<dbReference type="EC" id="3.4.11.2" evidence="4"/>
<dbReference type="Pfam" id="PF17900">
    <property type="entry name" value="Peptidase_M1_N"/>
    <property type="match status" value="1"/>
</dbReference>
<dbReference type="PANTHER" id="PTHR11533">
    <property type="entry name" value="PROTEASE M1 ZINC METALLOPROTEASE"/>
    <property type="match status" value="1"/>
</dbReference>
<evidence type="ECO:0000313" key="16">
    <source>
        <dbReference type="Proteomes" id="UP000196581"/>
    </source>
</evidence>
<name>A0A1X6XF01_9MICO</name>
<dbReference type="InterPro" id="IPR027268">
    <property type="entry name" value="Peptidase_M4/M1_CTD_sf"/>
</dbReference>
<dbReference type="CDD" id="cd09603">
    <property type="entry name" value="M1_APN_like"/>
    <property type="match status" value="1"/>
</dbReference>
<evidence type="ECO:0000256" key="11">
    <source>
        <dbReference type="ARBA" id="ARBA00029811"/>
    </source>
</evidence>
<dbReference type="Pfam" id="PF01433">
    <property type="entry name" value="Peptidase_M1"/>
    <property type="match status" value="1"/>
</dbReference>
<comment type="catalytic activity">
    <reaction evidence="1">
        <text>Release of an N-terminal amino acid, Xaa-|-Yaa- from a peptide, amide or arylamide. Xaa is preferably Ala, but may be most amino acids including Pro (slow action). When a terminal hydrophobic residue is followed by a prolyl residue, the two may be released as an intact Xaa-Pro dipeptide.</text>
        <dbReference type="EC" id="3.4.11.2"/>
    </reaction>
</comment>
<evidence type="ECO:0000256" key="9">
    <source>
        <dbReference type="ARBA" id="ARBA00022833"/>
    </source>
</evidence>
<dbReference type="GO" id="GO:0016285">
    <property type="term" value="F:alanyl aminopeptidase activity"/>
    <property type="evidence" value="ECO:0007669"/>
    <property type="project" value="UniProtKB-EC"/>
</dbReference>
<dbReference type="GO" id="GO:0006508">
    <property type="term" value="P:proteolysis"/>
    <property type="evidence" value="ECO:0007669"/>
    <property type="project" value="UniProtKB-KW"/>
</dbReference>
<dbReference type="Gene3D" id="1.10.390.10">
    <property type="entry name" value="Neutral Protease Domain 2"/>
    <property type="match status" value="1"/>
</dbReference>
<evidence type="ECO:0000256" key="10">
    <source>
        <dbReference type="ARBA" id="ARBA00023049"/>
    </source>
</evidence>
<dbReference type="GO" id="GO:0008237">
    <property type="term" value="F:metallopeptidase activity"/>
    <property type="evidence" value="ECO:0007669"/>
    <property type="project" value="UniProtKB-KW"/>
</dbReference>
<evidence type="ECO:0000256" key="4">
    <source>
        <dbReference type="ARBA" id="ARBA00012564"/>
    </source>
</evidence>
<dbReference type="EMBL" id="FWFF01000013">
    <property type="protein sequence ID" value="SLM97854.1"/>
    <property type="molecule type" value="Genomic_DNA"/>
</dbReference>
<evidence type="ECO:0000256" key="8">
    <source>
        <dbReference type="ARBA" id="ARBA00022801"/>
    </source>
</evidence>
<dbReference type="SUPFAM" id="SSF63737">
    <property type="entry name" value="Leukotriene A4 hydrolase N-terminal domain"/>
    <property type="match status" value="1"/>
</dbReference>
<keyword evidence="10" id="KW-0482">Metalloprotease</keyword>
<dbReference type="Gene3D" id="2.60.40.1730">
    <property type="entry name" value="tricorn interacting facor f3 domain"/>
    <property type="match status" value="1"/>
</dbReference>
<keyword evidence="9" id="KW-0862">Zinc</keyword>
<comment type="cofactor">
    <cofactor evidence="2">
        <name>Zn(2+)</name>
        <dbReference type="ChEBI" id="CHEBI:29105"/>
    </cofactor>
</comment>
<accession>A0A1X6XF01</accession>
<dbReference type="InterPro" id="IPR042097">
    <property type="entry name" value="Aminopeptidase_N-like_N_sf"/>
</dbReference>
<evidence type="ECO:0000256" key="12">
    <source>
        <dbReference type="ARBA" id="ARBA00031533"/>
    </source>
</evidence>
<dbReference type="PRINTS" id="PR00756">
    <property type="entry name" value="ALADIPTASE"/>
</dbReference>
<comment type="similarity">
    <text evidence="3">Belongs to the peptidase M1 family.</text>
</comment>
<dbReference type="GO" id="GO:0008270">
    <property type="term" value="F:zinc ion binding"/>
    <property type="evidence" value="ECO:0007669"/>
    <property type="project" value="InterPro"/>
</dbReference>
<organism evidence="15 16">
    <name type="scientific">Brevibacterium yomogidense</name>
    <dbReference type="NCBI Taxonomy" id="946573"/>
    <lineage>
        <taxon>Bacteria</taxon>
        <taxon>Bacillati</taxon>
        <taxon>Actinomycetota</taxon>
        <taxon>Actinomycetes</taxon>
        <taxon>Micrococcales</taxon>
        <taxon>Brevibacteriaceae</taxon>
        <taxon>Brevibacterium</taxon>
    </lineage>
</organism>
<dbReference type="PANTHER" id="PTHR11533:SF297">
    <property type="entry name" value="AMINOPEPTIDASE N"/>
    <property type="match status" value="1"/>
</dbReference>
<sequence length="439" mass="49503">MLDDYTPDSGHEDYTVEHYDLDLDYRLGPNRLDGTARLSVRVLADAASLRVDLVGLGVDRVRVDGQRARFRQRQRHVDVTLPAKRGPGDELVLEIRYSGTPEPVMGTWGDVGWEELEDGSLVAGQPNGSATWYPVNDHPAHKATYRISVLTDADYSVIANGRLTGKSRASRGTRWEWTSDTPLAPYLASVQIGRYRIDDLPGDEGDGTVPQWLAAPRLTWHAAALVLKKQRRMLDVFEDWFGPYPFDSYGVVVTHEALEIPLESQPFSILGANHLLPTWEAERLVAHELSHQWFGNSVSIRRWRDLWLNEGFACYAEWIWSDAKDRRSIADCADEVHAEHVDLPQDIRVGDPGGPDMFDDRVYKRGALTLEALRRTVGDADFRRIVQEWCARNRHGHGDAETFFALVAEIADIDAHSLLDPWLTQERLPDLPARAGLNA</sequence>
<dbReference type="InterPro" id="IPR014782">
    <property type="entry name" value="Peptidase_M1_dom"/>
</dbReference>
<evidence type="ECO:0000256" key="3">
    <source>
        <dbReference type="ARBA" id="ARBA00010136"/>
    </source>
</evidence>
<dbReference type="InterPro" id="IPR045357">
    <property type="entry name" value="Aminopeptidase_N-like_N"/>
</dbReference>
<protein>
    <recommendedName>
        <fullName evidence="5">Aminopeptidase N</fullName>
        <ecNumber evidence="4">3.4.11.2</ecNumber>
    </recommendedName>
    <alternativeName>
        <fullName evidence="11">Alanine aminopeptidase</fullName>
    </alternativeName>
    <alternativeName>
        <fullName evidence="12">Lysyl aminopeptidase</fullName>
    </alternativeName>
</protein>
<evidence type="ECO:0000313" key="15">
    <source>
        <dbReference type="EMBL" id="SLM97854.1"/>
    </source>
</evidence>
<keyword evidence="6" id="KW-0645">Protease</keyword>
<evidence type="ECO:0000259" key="14">
    <source>
        <dbReference type="Pfam" id="PF17900"/>
    </source>
</evidence>
<dbReference type="AlphaFoldDB" id="A0A1X6XF01"/>
<evidence type="ECO:0000259" key="13">
    <source>
        <dbReference type="Pfam" id="PF01433"/>
    </source>
</evidence>
<evidence type="ECO:0000256" key="7">
    <source>
        <dbReference type="ARBA" id="ARBA00022723"/>
    </source>
</evidence>
<dbReference type="SUPFAM" id="SSF55486">
    <property type="entry name" value="Metalloproteases ('zincins'), catalytic domain"/>
    <property type="match status" value="1"/>
</dbReference>
<dbReference type="InterPro" id="IPR001930">
    <property type="entry name" value="Peptidase_M1"/>
</dbReference>
<evidence type="ECO:0000256" key="5">
    <source>
        <dbReference type="ARBA" id="ARBA00015611"/>
    </source>
</evidence>